<dbReference type="InterPro" id="IPR050849">
    <property type="entry name" value="HAD-like_hydrolase_phosphatase"/>
</dbReference>
<reference evidence="2" key="1">
    <citation type="submission" date="2015-10" db="EMBL/GenBank/DDBJ databases">
        <authorList>
            <person name="Devillers H."/>
        </authorList>
    </citation>
    <scope>NUCLEOTIDE SEQUENCE [LARGE SCALE GENOMIC DNA]</scope>
</reference>
<dbReference type="EMBL" id="LN890542">
    <property type="protein sequence ID" value="CUS20979.1"/>
    <property type="molecule type" value="Genomic_DNA"/>
</dbReference>
<protein>
    <submittedName>
        <fullName evidence="1">LAQU0S02e02762g1_1</fullName>
    </submittedName>
</protein>
<dbReference type="Gene3D" id="3.40.50.1000">
    <property type="entry name" value="HAD superfamily/HAD-like"/>
    <property type="match status" value="1"/>
</dbReference>
<dbReference type="PANTHER" id="PTHR28181:SF1">
    <property type="entry name" value="COLD TOLERANCE PROTEIN 1"/>
    <property type="match status" value="1"/>
</dbReference>
<dbReference type="InterPro" id="IPR036412">
    <property type="entry name" value="HAD-like_sf"/>
</dbReference>
<evidence type="ECO:0000313" key="1">
    <source>
        <dbReference type="EMBL" id="CUS20979.1"/>
    </source>
</evidence>
<name>A0A0P1KQF6_9SACH</name>
<organism evidence="1 2">
    <name type="scientific">Lachancea quebecensis</name>
    <dbReference type="NCBI Taxonomy" id="1654605"/>
    <lineage>
        <taxon>Eukaryota</taxon>
        <taxon>Fungi</taxon>
        <taxon>Dikarya</taxon>
        <taxon>Ascomycota</taxon>
        <taxon>Saccharomycotina</taxon>
        <taxon>Saccharomycetes</taxon>
        <taxon>Saccharomycetales</taxon>
        <taxon>Saccharomycetaceae</taxon>
        <taxon>Lachancea</taxon>
    </lineage>
</organism>
<dbReference type="Proteomes" id="UP000236544">
    <property type="component" value="Unassembled WGS sequence"/>
</dbReference>
<sequence>MCWSFFFSRYRAELFRTKGNQSRRPSCFAPAHTNDRAFMSNIILSDFDETITSVDTISTLAVLPYLYKQFAIPWSHFTDTYAEGFQKFKTSNRTLPILHPWLLDQNKLISAANFDELFYSEISYQDSVRPIELNSVNEMERSGAFRGISLEDVKDFATTKVPLLREDFIPVWKEASEMHIVSINWSQEFIESSLYALASSKALRVSDLPLLHTHCNALQSKDGKLTGEFDKSIVTGADKVRKVQSLLKGFPVGSTVWYVGDSETDLLSALHPGINGVLILDPAANEKKFTKMMTVLGLTPTHIKDYSRNSHAGIAKIPCKENGALYLAKSWKALSKLLK</sequence>
<keyword evidence="2" id="KW-1185">Reference proteome</keyword>
<proteinExistence type="predicted"/>
<dbReference type="AlphaFoldDB" id="A0A0P1KQF6"/>
<dbReference type="InterPro" id="IPR023214">
    <property type="entry name" value="HAD_sf"/>
</dbReference>
<dbReference type="OrthoDB" id="10255128at2759"/>
<evidence type="ECO:0000313" key="2">
    <source>
        <dbReference type="Proteomes" id="UP000236544"/>
    </source>
</evidence>
<dbReference type="SUPFAM" id="SSF56784">
    <property type="entry name" value="HAD-like"/>
    <property type="match status" value="1"/>
</dbReference>
<gene>
    <name evidence="1" type="ORF">LAQU0_S02e02762g</name>
</gene>
<accession>A0A0P1KQF6</accession>
<dbReference type="PANTHER" id="PTHR28181">
    <property type="entry name" value="UPF0655 PROTEIN YCR015C"/>
    <property type="match status" value="1"/>
</dbReference>